<dbReference type="InterPro" id="IPR006600">
    <property type="entry name" value="HTH_CenpB_DNA-bd_dom"/>
</dbReference>
<name>A0AAW1N1N7_POPJA</name>
<dbReference type="PROSITE" id="PS51253">
    <property type="entry name" value="HTH_CENPB"/>
    <property type="match status" value="1"/>
</dbReference>
<sequence length="124" mass="14652">MALQVVRKKRHRNDVAVQASLLRWFTNARMQNAPISRGILTERAVHFNTIDGWLSRWEQRNNIVFKKLHGGKKKDVHKPTAENWMTDCLPGLVNDYQPDYNTHATELYYSVHVTCLEQIKRSYW</sequence>
<evidence type="ECO:0000313" key="3">
    <source>
        <dbReference type="EMBL" id="KAK9752593.1"/>
    </source>
</evidence>
<evidence type="ECO:0000259" key="2">
    <source>
        <dbReference type="PROSITE" id="PS51253"/>
    </source>
</evidence>
<gene>
    <name evidence="3" type="ORF">QE152_g4058</name>
</gene>
<keyword evidence="1" id="KW-0238">DNA-binding</keyword>
<accession>A0AAW1N1N7</accession>
<proteinExistence type="predicted"/>
<protein>
    <recommendedName>
        <fullName evidence="2">HTH CENPB-type domain-containing protein</fullName>
    </recommendedName>
</protein>
<dbReference type="Proteomes" id="UP001458880">
    <property type="component" value="Unassembled WGS sequence"/>
</dbReference>
<feature type="domain" description="HTH CENPB-type" evidence="2">
    <location>
        <begin position="5"/>
        <end position="67"/>
    </location>
</feature>
<evidence type="ECO:0000256" key="1">
    <source>
        <dbReference type="ARBA" id="ARBA00023125"/>
    </source>
</evidence>
<keyword evidence="4" id="KW-1185">Reference proteome</keyword>
<comment type="caution">
    <text evidence="3">The sequence shown here is derived from an EMBL/GenBank/DDBJ whole genome shotgun (WGS) entry which is preliminary data.</text>
</comment>
<reference evidence="3 4" key="1">
    <citation type="journal article" date="2024" name="BMC Genomics">
        <title>De novo assembly and annotation of Popillia japonica's genome with initial clues to its potential as an invasive pest.</title>
        <authorList>
            <person name="Cucini C."/>
            <person name="Boschi S."/>
            <person name="Funari R."/>
            <person name="Cardaioli E."/>
            <person name="Iannotti N."/>
            <person name="Marturano G."/>
            <person name="Paoli F."/>
            <person name="Bruttini M."/>
            <person name="Carapelli A."/>
            <person name="Frati F."/>
            <person name="Nardi F."/>
        </authorList>
    </citation>
    <scope>NUCLEOTIDE SEQUENCE [LARGE SCALE GENOMIC DNA]</scope>
    <source>
        <strain evidence="3">DMR45628</strain>
    </source>
</reference>
<dbReference type="EMBL" id="JASPKY010000019">
    <property type="protein sequence ID" value="KAK9752593.1"/>
    <property type="molecule type" value="Genomic_DNA"/>
</dbReference>
<dbReference type="GO" id="GO:0003677">
    <property type="term" value="F:DNA binding"/>
    <property type="evidence" value="ECO:0007669"/>
    <property type="project" value="UniProtKB-KW"/>
</dbReference>
<organism evidence="3 4">
    <name type="scientific">Popillia japonica</name>
    <name type="common">Japanese beetle</name>
    <dbReference type="NCBI Taxonomy" id="7064"/>
    <lineage>
        <taxon>Eukaryota</taxon>
        <taxon>Metazoa</taxon>
        <taxon>Ecdysozoa</taxon>
        <taxon>Arthropoda</taxon>
        <taxon>Hexapoda</taxon>
        <taxon>Insecta</taxon>
        <taxon>Pterygota</taxon>
        <taxon>Neoptera</taxon>
        <taxon>Endopterygota</taxon>
        <taxon>Coleoptera</taxon>
        <taxon>Polyphaga</taxon>
        <taxon>Scarabaeiformia</taxon>
        <taxon>Scarabaeidae</taxon>
        <taxon>Rutelinae</taxon>
        <taxon>Popillia</taxon>
    </lineage>
</organism>
<evidence type="ECO:0000313" key="4">
    <source>
        <dbReference type="Proteomes" id="UP001458880"/>
    </source>
</evidence>
<dbReference type="AlphaFoldDB" id="A0AAW1N1N7"/>